<dbReference type="SUPFAM" id="SSF56327">
    <property type="entry name" value="LDH C-terminal domain-like"/>
    <property type="match status" value="1"/>
</dbReference>
<dbReference type="ExpressionAtlas" id="A0A1D6FW04">
    <property type="expression patterns" value="differential"/>
</dbReference>
<dbReference type="GO" id="GO:0016616">
    <property type="term" value="F:oxidoreductase activity, acting on the CH-OH group of donors, NAD or NADP as acceptor"/>
    <property type="evidence" value="ECO:0007669"/>
    <property type="project" value="InterPro"/>
</dbReference>
<evidence type="ECO:0000259" key="1">
    <source>
        <dbReference type="Pfam" id="PF02866"/>
    </source>
</evidence>
<dbReference type="STRING" id="4577.A0A1D6FW04"/>
<dbReference type="EMBL" id="CM000784">
    <property type="protein sequence ID" value="AQK95619.1"/>
    <property type="molecule type" value="Genomic_DNA"/>
</dbReference>
<name>A0A1D6FW04_MAIZE</name>
<organism evidence="2">
    <name type="scientific">Zea mays</name>
    <name type="common">Maize</name>
    <dbReference type="NCBI Taxonomy" id="4577"/>
    <lineage>
        <taxon>Eukaryota</taxon>
        <taxon>Viridiplantae</taxon>
        <taxon>Streptophyta</taxon>
        <taxon>Embryophyta</taxon>
        <taxon>Tracheophyta</taxon>
        <taxon>Spermatophyta</taxon>
        <taxon>Magnoliopsida</taxon>
        <taxon>Liliopsida</taxon>
        <taxon>Poales</taxon>
        <taxon>Poaceae</taxon>
        <taxon>PACMAD clade</taxon>
        <taxon>Panicoideae</taxon>
        <taxon>Andropogonodae</taxon>
        <taxon>Andropogoneae</taxon>
        <taxon>Tripsacinae</taxon>
        <taxon>Zea</taxon>
    </lineage>
</organism>
<dbReference type="InterPro" id="IPR015955">
    <property type="entry name" value="Lactate_DH/Glyco_Ohase_4_C"/>
</dbReference>
<dbReference type="OMA" id="ARTIWEN"/>
<dbReference type="InterPro" id="IPR022383">
    <property type="entry name" value="Lactate/malate_DH_C"/>
</dbReference>
<dbReference type="Gene3D" id="3.90.110.10">
    <property type="entry name" value="Lactate dehydrogenase/glycoside hydrolase, family 4, C-terminal"/>
    <property type="match status" value="1"/>
</dbReference>
<reference evidence="2" key="1">
    <citation type="submission" date="2015-12" db="EMBL/GenBank/DDBJ databases">
        <title>Update maize B73 reference genome by single molecule sequencing technologies.</title>
        <authorList>
            <consortium name="Maize Genome Sequencing Project"/>
            <person name="Ware D."/>
        </authorList>
    </citation>
    <scope>NUCLEOTIDE SEQUENCE</scope>
    <source>
        <tissue evidence="2">Seedling</tissue>
    </source>
</reference>
<evidence type="ECO:0000313" key="2">
    <source>
        <dbReference type="EMBL" id="AQK95619.1"/>
    </source>
</evidence>
<proteinExistence type="predicted"/>
<gene>
    <name evidence="2" type="ORF">ZEAMMB73_Zm00001d011085</name>
</gene>
<dbReference type="AlphaFoldDB" id="A0A1D6FW04"/>
<dbReference type="PANTHER" id="PTHR43128:SF16">
    <property type="entry name" value="L-LACTATE DEHYDROGENASE"/>
    <property type="match status" value="1"/>
</dbReference>
<protein>
    <submittedName>
        <fullName evidence="2">Lactate/malate dehydrogenase family protein</fullName>
    </submittedName>
</protein>
<dbReference type="SMR" id="A0A1D6FW04"/>
<feature type="domain" description="Lactate/malate dehydrogenase C-terminal" evidence="1">
    <location>
        <begin position="27"/>
        <end position="136"/>
    </location>
</feature>
<accession>A0A1D6FW04</accession>
<dbReference type="Pfam" id="PF02866">
    <property type="entry name" value="Ldh_1_C"/>
    <property type="match status" value="1"/>
</dbReference>
<dbReference type="InParanoid" id="A0A1D6FW04"/>
<sequence length="143" mass="15562">MESSTGVCRARRTSGVVASASVASPTSHRCFDEEVLEGIRRAVVDSAYEVISLKGYTSWAIGYSVASLAASLLRDQRRIHPVSVLARGFHGIPDGNDVFLSLPARLGCVGIQGVTEMELNEEEAKRLRRSARTIWENCQLLGL</sequence>
<dbReference type="PANTHER" id="PTHR43128">
    <property type="entry name" value="L-2-HYDROXYCARBOXYLATE DEHYDROGENASE (NAD(P)(+))"/>
    <property type="match status" value="1"/>
</dbReference>